<protein>
    <submittedName>
        <fullName evidence="1">Uncharacterized protein</fullName>
    </submittedName>
</protein>
<dbReference type="EMBL" id="GL883024">
    <property type="protein sequence ID" value="EGG16192.1"/>
    <property type="molecule type" value="Genomic_DNA"/>
</dbReference>
<keyword evidence="2" id="KW-1185">Reference proteome</keyword>
<evidence type="ECO:0000313" key="2">
    <source>
        <dbReference type="Proteomes" id="UP000007797"/>
    </source>
</evidence>
<organism evidence="1 2">
    <name type="scientific">Cavenderia fasciculata</name>
    <name type="common">Slime mold</name>
    <name type="synonym">Dictyostelium fasciculatum</name>
    <dbReference type="NCBI Taxonomy" id="261658"/>
    <lineage>
        <taxon>Eukaryota</taxon>
        <taxon>Amoebozoa</taxon>
        <taxon>Evosea</taxon>
        <taxon>Eumycetozoa</taxon>
        <taxon>Dictyostelia</taxon>
        <taxon>Acytosteliales</taxon>
        <taxon>Cavenderiaceae</taxon>
        <taxon>Cavenderia</taxon>
    </lineage>
</organism>
<name>F4Q710_CACFS</name>
<gene>
    <name evidence="1" type="ORF">DFA_09220</name>
</gene>
<reference evidence="2" key="1">
    <citation type="journal article" date="2011" name="Genome Res.">
        <title>Phylogeny-wide analysis of social amoeba genomes highlights ancient origins for complex intercellular communication.</title>
        <authorList>
            <person name="Heidel A.J."/>
            <person name="Lawal H.M."/>
            <person name="Felder M."/>
            <person name="Schilde C."/>
            <person name="Helps N.R."/>
            <person name="Tunggal B."/>
            <person name="Rivero F."/>
            <person name="John U."/>
            <person name="Schleicher M."/>
            <person name="Eichinger L."/>
            <person name="Platzer M."/>
            <person name="Noegel A.A."/>
            <person name="Schaap P."/>
            <person name="Gloeckner G."/>
        </authorList>
    </citation>
    <scope>NUCLEOTIDE SEQUENCE [LARGE SCALE GENOMIC DNA]</scope>
    <source>
        <strain evidence="2">SH3</strain>
    </source>
</reference>
<accession>F4Q710</accession>
<dbReference type="Proteomes" id="UP000007797">
    <property type="component" value="Unassembled WGS sequence"/>
</dbReference>
<dbReference type="RefSeq" id="XP_004354576.1">
    <property type="nucleotide sequence ID" value="XM_004354524.1"/>
</dbReference>
<proteinExistence type="predicted"/>
<evidence type="ECO:0000313" key="1">
    <source>
        <dbReference type="EMBL" id="EGG16192.1"/>
    </source>
</evidence>
<sequence>MINGTAGFSLPSTIIINNDNSPPNDNPPHLYYHIVSKRYEFDIYIRRLNNGDKTEIISMSIGNCEKVPPANFFPSSLKSLKLIFSSEKSFIAGLLPLGLETLELNNYNGPVTLEYIPDTVTTLTINNIGHPMNTVLPSGLPNLTFRPESESPTMYPSTIRSINYQKRYQHTPTLFILPTYIESFSCDAVEAKTTYQNTVFSLPQIMIINNDDSPLADNPFHFVLPSRVAHLTAGVQVDNYSKFSFRLDTIINYSNVQDLSIIINILNLSISRFEEWMDFSFTHASAALETPLETNCRSYRTPKSCEEHFEDNECL</sequence>
<dbReference type="GeneID" id="14868239"/>
<dbReference type="KEGG" id="dfa:DFA_09220"/>
<dbReference type="AlphaFoldDB" id="F4Q710"/>